<dbReference type="Proteomes" id="UP000315295">
    <property type="component" value="Unassembled WGS sequence"/>
</dbReference>
<reference evidence="2 3" key="1">
    <citation type="journal article" date="2019" name="G3 (Bethesda)">
        <title>Sequencing of a Wild Apple (Malus baccata) Genome Unravels the Differences Between Cultivated and Wild Apple Species Regarding Disease Resistance and Cold Tolerance.</title>
        <authorList>
            <person name="Chen X."/>
        </authorList>
    </citation>
    <scope>NUCLEOTIDE SEQUENCE [LARGE SCALE GENOMIC DNA]</scope>
    <source>
        <strain evidence="3">cv. Shandingzi</strain>
        <tissue evidence="2">Leaves</tissue>
    </source>
</reference>
<feature type="region of interest" description="Disordered" evidence="1">
    <location>
        <begin position="59"/>
        <end position="85"/>
    </location>
</feature>
<keyword evidence="3" id="KW-1185">Reference proteome</keyword>
<organism evidence="2 3">
    <name type="scientific">Malus baccata</name>
    <name type="common">Siberian crab apple</name>
    <name type="synonym">Pyrus baccata</name>
    <dbReference type="NCBI Taxonomy" id="106549"/>
    <lineage>
        <taxon>Eukaryota</taxon>
        <taxon>Viridiplantae</taxon>
        <taxon>Streptophyta</taxon>
        <taxon>Embryophyta</taxon>
        <taxon>Tracheophyta</taxon>
        <taxon>Spermatophyta</taxon>
        <taxon>Magnoliopsida</taxon>
        <taxon>eudicotyledons</taxon>
        <taxon>Gunneridae</taxon>
        <taxon>Pentapetalae</taxon>
        <taxon>rosids</taxon>
        <taxon>fabids</taxon>
        <taxon>Rosales</taxon>
        <taxon>Rosaceae</taxon>
        <taxon>Amygdaloideae</taxon>
        <taxon>Maleae</taxon>
        <taxon>Malus</taxon>
    </lineage>
</organism>
<evidence type="ECO:0000256" key="1">
    <source>
        <dbReference type="SAM" id="MobiDB-lite"/>
    </source>
</evidence>
<sequence>MGGAAPRRFGGREGQKIREIGLFQARMEGEGNLAVFKEDEEAAGNDAGVAEGLDVNDLVEDEDEEESRWDLSLGWGKTGKDKEKR</sequence>
<dbReference type="EMBL" id="VIEB01000385">
    <property type="protein sequence ID" value="TQD92781.1"/>
    <property type="molecule type" value="Genomic_DNA"/>
</dbReference>
<name>A0A540M223_MALBA</name>
<gene>
    <name evidence="2" type="ORF">C1H46_021617</name>
</gene>
<comment type="caution">
    <text evidence="2">The sequence shown here is derived from an EMBL/GenBank/DDBJ whole genome shotgun (WGS) entry which is preliminary data.</text>
</comment>
<evidence type="ECO:0000313" key="3">
    <source>
        <dbReference type="Proteomes" id="UP000315295"/>
    </source>
</evidence>
<protein>
    <submittedName>
        <fullName evidence="2">Uncharacterized protein</fullName>
    </submittedName>
</protein>
<accession>A0A540M223</accession>
<proteinExistence type="predicted"/>
<evidence type="ECO:0000313" key="2">
    <source>
        <dbReference type="EMBL" id="TQD92781.1"/>
    </source>
</evidence>
<dbReference type="AlphaFoldDB" id="A0A540M223"/>